<reference evidence="5" key="1">
    <citation type="submission" date="2021-01" db="EMBL/GenBank/DDBJ databases">
        <authorList>
            <person name="Corre E."/>
            <person name="Pelletier E."/>
            <person name="Niang G."/>
            <person name="Scheremetjew M."/>
            <person name="Finn R."/>
            <person name="Kale V."/>
            <person name="Holt S."/>
            <person name="Cochrane G."/>
            <person name="Meng A."/>
            <person name="Brown T."/>
            <person name="Cohen L."/>
        </authorList>
    </citation>
    <scope>NUCLEOTIDE SEQUENCE</scope>
    <source>
        <strain evidence="5">OF101</strain>
    </source>
</reference>
<dbReference type="SUPFAM" id="SSF52317">
    <property type="entry name" value="Class I glutamine amidotransferase-like"/>
    <property type="match status" value="1"/>
</dbReference>
<accession>A0A7S1QQT5</accession>
<evidence type="ECO:0000256" key="2">
    <source>
        <dbReference type="ARBA" id="ARBA00023239"/>
    </source>
</evidence>
<evidence type="ECO:0000256" key="1">
    <source>
        <dbReference type="ARBA" id="ARBA00023016"/>
    </source>
</evidence>
<dbReference type="Pfam" id="PF01965">
    <property type="entry name" value="DJ-1_PfpI"/>
    <property type="match status" value="1"/>
</dbReference>
<dbReference type="PANTHER" id="PTHR48094">
    <property type="entry name" value="PROTEIN/NUCLEIC ACID DEGLYCASE DJ-1-RELATED"/>
    <property type="match status" value="1"/>
</dbReference>
<gene>
    <name evidence="5" type="ORF">ACAT0790_LOCUS29250</name>
</gene>
<comment type="similarity">
    <text evidence="3">Belongs to the peptidase C56 family. HSP31-like subfamily.</text>
</comment>
<sequence>MGTGSSSAMQTCDGVTEGAKHAAYAQEAERIARSMLTSGESSKQPIKLTKLAPADPDYYIPSPHCFKEIVPPPACKGFQRYKHTPAYSGKGKILITCTSSYNLPLQDGVSFYTGNHTTELLVPMIAFADAGFGFVVATIDGNPVRVEEWTFPLAGEYEEEIRAIYQANRQLFDAPRKTSEVDIEADNIIAIFGPGGHGAMSQAHKDPALGSLLRKAHERELPTIMLCHGTHILAAAALGGEFPYKGYKCLCFFDAMDEPVLQQLGYPPAKMTLLPQKSLIELGMAVLNTKGDEAWDDVCVDRELITGTSQQSAQKLGEQAVKTLMEKHAPGSVRGDLPLEKHGQGRA</sequence>
<keyword evidence="1" id="KW-0346">Stress response</keyword>
<dbReference type="GO" id="GO:0019243">
    <property type="term" value="P:methylglyoxal catabolic process to D-lactate via S-lactoyl-glutathione"/>
    <property type="evidence" value="ECO:0007669"/>
    <property type="project" value="TreeGrafter"/>
</dbReference>
<dbReference type="InterPro" id="IPR050325">
    <property type="entry name" value="Prot/Nucl_acid_deglycase"/>
</dbReference>
<dbReference type="GO" id="GO:0005737">
    <property type="term" value="C:cytoplasm"/>
    <property type="evidence" value="ECO:0007669"/>
    <property type="project" value="TreeGrafter"/>
</dbReference>
<dbReference type="GO" id="GO:0019172">
    <property type="term" value="F:glyoxalase III activity"/>
    <property type="evidence" value="ECO:0007669"/>
    <property type="project" value="TreeGrafter"/>
</dbReference>
<dbReference type="EMBL" id="HBGE01048479">
    <property type="protein sequence ID" value="CAD9145781.1"/>
    <property type="molecule type" value="Transcribed_RNA"/>
</dbReference>
<protein>
    <recommendedName>
        <fullName evidence="4">DJ-1/PfpI domain-containing protein</fullName>
    </recommendedName>
</protein>
<evidence type="ECO:0000256" key="3">
    <source>
        <dbReference type="ARBA" id="ARBA00038493"/>
    </source>
</evidence>
<keyword evidence="2" id="KW-0456">Lyase</keyword>
<dbReference type="InterPro" id="IPR029062">
    <property type="entry name" value="Class_I_gatase-like"/>
</dbReference>
<dbReference type="PANTHER" id="PTHR48094:SF11">
    <property type="entry name" value="GLUTATHIONE-INDEPENDENT GLYOXALASE HSP31-RELATED"/>
    <property type="match status" value="1"/>
</dbReference>
<proteinExistence type="inferred from homology"/>
<dbReference type="AlphaFoldDB" id="A0A7S1QQT5"/>
<dbReference type="InterPro" id="IPR002818">
    <property type="entry name" value="DJ-1/PfpI"/>
</dbReference>
<organism evidence="5">
    <name type="scientific">Alexandrium catenella</name>
    <name type="common">Red tide dinoflagellate</name>
    <name type="synonym">Gonyaulax catenella</name>
    <dbReference type="NCBI Taxonomy" id="2925"/>
    <lineage>
        <taxon>Eukaryota</taxon>
        <taxon>Sar</taxon>
        <taxon>Alveolata</taxon>
        <taxon>Dinophyceae</taxon>
        <taxon>Gonyaulacales</taxon>
        <taxon>Pyrocystaceae</taxon>
        <taxon>Alexandrium</taxon>
    </lineage>
</organism>
<evidence type="ECO:0000313" key="5">
    <source>
        <dbReference type="EMBL" id="CAD9145781.1"/>
    </source>
</evidence>
<feature type="domain" description="DJ-1/PfpI" evidence="4">
    <location>
        <begin position="116"/>
        <end position="238"/>
    </location>
</feature>
<dbReference type="Gene3D" id="3.40.50.880">
    <property type="match status" value="1"/>
</dbReference>
<name>A0A7S1QQT5_ALECA</name>
<evidence type="ECO:0000259" key="4">
    <source>
        <dbReference type="Pfam" id="PF01965"/>
    </source>
</evidence>